<dbReference type="InterPro" id="IPR008969">
    <property type="entry name" value="CarboxyPept-like_regulatory"/>
</dbReference>
<proteinExistence type="predicted"/>
<name>A0A7K0KJ95_9BACT</name>
<evidence type="ECO:0008006" key="3">
    <source>
        <dbReference type="Google" id="ProtNLM"/>
    </source>
</evidence>
<sequence>MKENILIAVMCLLYPVIPIQGQQRDSTLQTRPFKTHFSREITGIVVDDTGEPLAGATITSVGEDGNRATTMMVWLAQPVRTGWGKIVDMTNLDAE</sequence>
<gene>
    <name evidence="1" type="ORF">FYJ73_14770</name>
</gene>
<keyword evidence="2" id="KW-1185">Reference proteome</keyword>
<comment type="caution">
    <text evidence="1">The sequence shown here is derived from an EMBL/GenBank/DDBJ whole genome shotgun (WGS) entry which is preliminary data.</text>
</comment>
<protein>
    <recommendedName>
        <fullName evidence="3">Carboxypeptidase regulatory-like domain-containing protein</fullName>
    </recommendedName>
</protein>
<dbReference type="AlphaFoldDB" id="A0A7K0KJ95"/>
<dbReference type="EMBL" id="VUNG01000062">
    <property type="protein sequence ID" value="MST85912.1"/>
    <property type="molecule type" value="Genomic_DNA"/>
</dbReference>
<dbReference type="SUPFAM" id="SSF49464">
    <property type="entry name" value="Carboxypeptidase regulatory domain-like"/>
    <property type="match status" value="1"/>
</dbReference>
<dbReference type="Proteomes" id="UP000438914">
    <property type="component" value="Unassembled WGS sequence"/>
</dbReference>
<organism evidence="1 2">
    <name type="scientific">Hallella mizrahii</name>
    <dbReference type="NCBI Taxonomy" id="2606637"/>
    <lineage>
        <taxon>Bacteria</taxon>
        <taxon>Pseudomonadati</taxon>
        <taxon>Bacteroidota</taxon>
        <taxon>Bacteroidia</taxon>
        <taxon>Bacteroidales</taxon>
        <taxon>Prevotellaceae</taxon>
        <taxon>Hallella</taxon>
    </lineage>
</organism>
<accession>A0A7K0KJ95</accession>
<evidence type="ECO:0000313" key="1">
    <source>
        <dbReference type="EMBL" id="MST85912.1"/>
    </source>
</evidence>
<reference evidence="1 2" key="1">
    <citation type="submission" date="2019-08" db="EMBL/GenBank/DDBJ databases">
        <title>In-depth cultivation of the pig gut microbiome towards novel bacterial diversity and tailored functional studies.</title>
        <authorList>
            <person name="Wylensek D."/>
            <person name="Hitch T.C.A."/>
            <person name="Clavel T."/>
        </authorList>
    </citation>
    <scope>NUCLEOTIDE SEQUENCE [LARGE SCALE GENOMIC DNA]</scope>
    <source>
        <strain evidence="1 2">LKV-178-WT-2A</strain>
    </source>
</reference>
<dbReference type="RefSeq" id="WP_154535511.1">
    <property type="nucleotide sequence ID" value="NZ_VUNG01000062.1"/>
</dbReference>
<evidence type="ECO:0000313" key="2">
    <source>
        <dbReference type="Proteomes" id="UP000438914"/>
    </source>
</evidence>